<evidence type="ECO:0000256" key="1">
    <source>
        <dbReference type="ARBA" id="ARBA00004123"/>
    </source>
</evidence>
<dbReference type="SUPFAM" id="SSF57903">
    <property type="entry name" value="FYVE/PHD zinc finger"/>
    <property type="match status" value="1"/>
</dbReference>
<evidence type="ECO:0000256" key="6">
    <source>
        <dbReference type="PROSITE-ProRule" id="PRU00146"/>
    </source>
</evidence>
<keyword evidence="4" id="KW-0862">Zinc</keyword>
<evidence type="ECO:0000256" key="7">
    <source>
        <dbReference type="SAM" id="MobiDB-lite"/>
    </source>
</evidence>
<feature type="domain" description="N-acetyltransferase" evidence="9">
    <location>
        <begin position="471"/>
        <end position="629"/>
    </location>
</feature>
<keyword evidence="3 6" id="KW-0863">Zinc-finger</keyword>
<dbReference type="PANTHER" id="PTHR46309:SF12">
    <property type="entry name" value="GB|AAC80581.1"/>
    <property type="match status" value="1"/>
</dbReference>
<dbReference type="GeneID" id="107433658"/>
<dbReference type="GO" id="GO:0005634">
    <property type="term" value="C:nucleus"/>
    <property type="evidence" value="ECO:0007669"/>
    <property type="project" value="UniProtKB-SubCell"/>
</dbReference>
<dbReference type="GO" id="GO:0003714">
    <property type="term" value="F:transcription corepressor activity"/>
    <property type="evidence" value="ECO:0007669"/>
    <property type="project" value="InterPro"/>
</dbReference>
<evidence type="ECO:0000259" key="8">
    <source>
        <dbReference type="PROSITE" id="PS50016"/>
    </source>
</evidence>
<keyword evidence="10" id="KW-1185">Reference proteome</keyword>
<dbReference type="InterPro" id="IPR011011">
    <property type="entry name" value="Znf_FYVE_PHD"/>
</dbReference>
<evidence type="ECO:0000256" key="3">
    <source>
        <dbReference type="ARBA" id="ARBA00022771"/>
    </source>
</evidence>
<dbReference type="AlphaFoldDB" id="A0A6P4APW3"/>
<dbReference type="GO" id="GO:0016747">
    <property type="term" value="F:acyltransferase activity, transferring groups other than amino-acyl groups"/>
    <property type="evidence" value="ECO:0007669"/>
    <property type="project" value="InterPro"/>
</dbReference>
<dbReference type="Pfam" id="PF22970">
    <property type="entry name" value="DUF7028"/>
    <property type="match status" value="1"/>
</dbReference>
<dbReference type="GO" id="GO:0006357">
    <property type="term" value="P:regulation of transcription by RNA polymerase II"/>
    <property type="evidence" value="ECO:0007669"/>
    <property type="project" value="TreeGrafter"/>
</dbReference>
<accession>A0A6P4APW3</accession>
<dbReference type="InterPro" id="IPR059153">
    <property type="entry name" value="NSD_PHD-1st"/>
</dbReference>
<dbReference type="InParanoid" id="A0A6P4APW3"/>
<dbReference type="SMART" id="SM00249">
    <property type="entry name" value="PHD"/>
    <property type="match status" value="2"/>
</dbReference>
<dbReference type="InterPro" id="IPR054292">
    <property type="entry name" value="DUF7028"/>
</dbReference>
<dbReference type="Gene3D" id="3.30.40.10">
    <property type="entry name" value="Zinc/RING finger domain, C3HC4 (zinc finger)"/>
    <property type="match status" value="2"/>
</dbReference>
<name>A0A6P4APW3_ZIZJJ</name>
<dbReference type="InterPro" id="IPR042163">
    <property type="entry name" value="PHF12"/>
</dbReference>
<dbReference type="InterPro" id="IPR019787">
    <property type="entry name" value="Znf_PHD-finger"/>
</dbReference>
<dbReference type="Pfam" id="PF23209">
    <property type="entry name" value="IDM1_C"/>
    <property type="match status" value="1"/>
</dbReference>
<protein>
    <submittedName>
        <fullName evidence="11">Increased DNA methylation 1</fullName>
    </submittedName>
</protein>
<reference evidence="11" key="1">
    <citation type="submission" date="2025-08" db="UniProtKB">
        <authorList>
            <consortium name="RefSeq"/>
        </authorList>
    </citation>
    <scope>IDENTIFICATION</scope>
    <source>
        <tissue evidence="11">Seedling</tissue>
    </source>
</reference>
<dbReference type="PANTHER" id="PTHR46309">
    <property type="entry name" value="PHD FINGER PROTEIN 12"/>
    <property type="match status" value="1"/>
</dbReference>
<organism evidence="10 11">
    <name type="scientific">Ziziphus jujuba</name>
    <name type="common">Chinese jujube</name>
    <name type="synonym">Ziziphus sativa</name>
    <dbReference type="NCBI Taxonomy" id="326968"/>
    <lineage>
        <taxon>Eukaryota</taxon>
        <taxon>Viridiplantae</taxon>
        <taxon>Streptophyta</taxon>
        <taxon>Embryophyta</taxon>
        <taxon>Tracheophyta</taxon>
        <taxon>Spermatophyta</taxon>
        <taxon>Magnoliopsida</taxon>
        <taxon>eudicotyledons</taxon>
        <taxon>Gunneridae</taxon>
        <taxon>Pentapetalae</taxon>
        <taxon>rosids</taxon>
        <taxon>fabids</taxon>
        <taxon>Rosales</taxon>
        <taxon>Rhamnaceae</taxon>
        <taxon>Paliureae</taxon>
        <taxon>Ziziphus</taxon>
    </lineage>
</organism>
<dbReference type="SUPFAM" id="SSF55729">
    <property type="entry name" value="Acyl-CoA N-acyltransferases (Nat)"/>
    <property type="match status" value="1"/>
</dbReference>
<evidence type="ECO:0000313" key="10">
    <source>
        <dbReference type="Proteomes" id="UP001652623"/>
    </source>
</evidence>
<evidence type="ECO:0000313" key="11">
    <source>
        <dbReference type="RefSeq" id="XP_015900462.3"/>
    </source>
</evidence>
<dbReference type="InterPro" id="IPR001965">
    <property type="entry name" value="Znf_PHD"/>
</dbReference>
<dbReference type="Pfam" id="PF23011">
    <property type="entry name" value="PHD-1st_NSD"/>
    <property type="match status" value="1"/>
</dbReference>
<dbReference type="InterPro" id="IPR000182">
    <property type="entry name" value="GNAT_dom"/>
</dbReference>
<feature type="domain" description="PHD-type" evidence="8">
    <location>
        <begin position="344"/>
        <end position="389"/>
    </location>
</feature>
<comment type="subcellular location">
    <subcellularLocation>
        <location evidence="1">Nucleus</location>
    </subcellularLocation>
</comment>
<evidence type="ECO:0000256" key="4">
    <source>
        <dbReference type="ARBA" id="ARBA00022833"/>
    </source>
</evidence>
<dbReference type="KEGG" id="zju:107433658"/>
<dbReference type="Pfam" id="PF16135">
    <property type="entry name" value="TDBD"/>
    <property type="match status" value="1"/>
</dbReference>
<feature type="compositionally biased region" description="Low complexity" evidence="7">
    <location>
        <begin position="162"/>
        <end position="171"/>
    </location>
</feature>
<evidence type="ECO:0000256" key="5">
    <source>
        <dbReference type="ARBA" id="ARBA00023242"/>
    </source>
</evidence>
<keyword evidence="2" id="KW-0479">Metal-binding</keyword>
<keyword evidence="5" id="KW-0539">Nucleus</keyword>
<sequence>MMVMKERDKILEVPKEYWPQAVVDWHNKGIQYDYKSKYTTSELKDKARKHLSAMGWRFWYINKGNNKLELRYDSPNGKTYLSLRTACTACIHQGGVSESVASNTTFSDNYNNDVSTSNPKETIRLSQKVQSPLVSPKAATNVVQEHSETPSRKSVSRKRSAESSSSCCSTPKRSKKLKKMRNIIDLEQQAESKEFENHPISSSSLKKPKVAEDLKKLTRDENEEPGSSKKNIPARILCWLIDNNIVVPGAKVQYRSRKATGKITRQGIQCDCCSDVFKLSEFEKHAGSTNHRPAANIILVDDGRSLMDCKVQLMKNSTQPIRSTTTIRNMEQKDDQQICGSTSDDICSVCHYQGELIICDRCPSTFHPNCVGLSEVPDDEWICPSCCCGVCGECVEDLLICHQCELKYHTGCVKDNARIVNFQGRQSKGDWFCSRECENVCLGLKKILGKSLPVGGDKKLTWTLLKSKNSSNASLKSSEKLNMALKVIHECFEPCKDPYNNRDVAEDVVFNNESDLRRLNFKGFYMVVLEKGDDLVTVATVRIYGERLAEVPLVATRFQYRRLGMCRVLMNELEKQLSVLGVEKLTLPAIATTLETWINRFGFSKMTLAERSQLLKYTFLDFPDTVMCQKFLKKSTSSTPSWSDTISVITQAEEQRGTEWCCGPIPQGILANRECTVREASNGYFRIPKQMKIPALRT</sequence>
<proteinExistence type="predicted"/>
<dbReference type="CDD" id="cd04301">
    <property type="entry name" value="NAT_SF"/>
    <property type="match status" value="1"/>
</dbReference>
<dbReference type="InterPro" id="IPR013083">
    <property type="entry name" value="Znf_RING/FYVE/PHD"/>
</dbReference>
<dbReference type="InterPro" id="IPR016181">
    <property type="entry name" value="Acyl_CoA_acyltransferase"/>
</dbReference>
<feature type="compositionally biased region" description="Basic residues" evidence="7">
    <location>
        <begin position="172"/>
        <end position="181"/>
    </location>
</feature>
<gene>
    <name evidence="11" type="primary">LOC107433658</name>
</gene>
<dbReference type="PROSITE" id="PS50016">
    <property type="entry name" value="ZF_PHD_2"/>
    <property type="match status" value="1"/>
</dbReference>
<dbReference type="InterPro" id="IPR056511">
    <property type="entry name" value="IDM1_C"/>
</dbReference>
<dbReference type="GO" id="GO:0008270">
    <property type="term" value="F:zinc ion binding"/>
    <property type="evidence" value="ECO:0007669"/>
    <property type="project" value="UniProtKB-KW"/>
</dbReference>
<feature type="region of interest" description="Disordered" evidence="7">
    <location>
        <begin position="127"/>
        <end position="211"/>
    </location>
</feature>
<dbReference type="InterPro" id="IPR032308">
    <property type="entry name" value="TDBD"/>
</dbReference>
<dbReference type="RefSeq" id="XP_015900462.3">
    <property type="nucleotide sequence ID" value="XM_016044976.4"/>
</dbReference>
<evidence type="ECO:0000259" key="9">
    <source>
        <dbReference type="PROSITE" id="PS51186"/>
    </source>
</evidence>
<evidence type="ECO:0000256" key="2">
    <source>
        <dbReference type="ARBA" id="ARBA00022723"/>
    </source>
</evidence>
<dbReference type="Gene3D" id="3.40.630.30">
    <property type="match status" value="1"/>
</dbReference>
<dbReference type="Proteomes" id="UP001652623">
    <property type="component" value="Chromosome 5"/>
</dbReference>
<dbReference type="PROSITE" id="PS51186">
    <property type="entry name" value="GNAT"/>
    <property type="match status" value="1"/>
</dbReference>